<comment type="caution">
    <text evidence="1">The sequence shown here is derived from an EMBL/GenBank/DDBJ whole genome shotgun (WGS) entry which is preliminary data.</text>
</comment>
<reference evidence="2" key="1">
    <citation type="journal article" date="2019" name="Int. J. Syst. Evol. Microbiol.">
        <title>The Global Catalogue of Microorganisms (GCM) 10K type strain sequencing project: providing services to taxonomists for standard genome sequencing and annotation.</title>
        <authorList>
            <consortium name="The Broad Institute Genomics Platform"/>
            <consortium name="The Broad Institute Genome Sequencing Center for Infectious Disease"/>
            <person name="Wu L."/>
            <person name="Ma J."/>
        </authorList>
    </citation>
    <scope>NUCLEOTIDE SEQUENCE [LARGE SCALE GENOMIC DNA]</scope>
    <source>
        <strain evidence="2">JCM 17085</strain>
    </source>
</reference>
<gene>
    <name evidence="1" type="ORF">GCM10022392_11950</name>
</gene>
<keyword evidence="2" id="KW-1185">Reference proteome</keyword>
<protein>
    <submittedName>
        <fullName evidence="1">Uncharacterized protein</fullName>
    </submittedName>
</protein>
<accession>A0ABP7WLW7</accession>
<evidence type="ECO:0000313" key="2">
    <source>
        <dbReference type="Proteomes" id="UP001500841"/>
    </source>
</evidence>
<sequence length="74" mass="8381">MFSVIILVWLLNPGLPLLYNNSLEDVINIGFTGYRIIELGLVATGHQNTERNSKSLCIKNSISVYQICCFKYDL</sequence>
<name>A0ABP7WLW7_9SPHI</name>
<dbReference type="EMBL" id="BAABCV010000004">
    <property type="protein sequence ID" value="GAA4091652.1"/>
    <property type="molecule type" value="Genomic_DNA"/>
</dbReference>
<dbReference type="Proteomes" id="UP001500841">
    <property type="component" value="Unassembled WGS sequence"/>
</dbReference>
<proteinExistence type="predicted"/>
<organism evidence="1 2">
    <name type="scientific">Mucilaginibacter panaciglaebae</name>
    <dbReference type="NCBI Taxonomy" id="502331"/>
    <lineage>
        <taxon>Bacteria</taxon>
        <taxon>Pseudomonadati</taxon>
        <taxon>Bacteroidota</taxon>
        <taxon>Sphingobacteriia</taxon>
        <taxon>Sphingobacteriales</taxon>
        <taxon>Sphingobacteriaceae</taxon>
        <taxon>Mucilaginibacter</taxon>
    </lineage>
</organism>
<evidence type="ECO:0000313" key="1">
    <source>
        <dbReference type="EMBL" id="GAA4091652.1"/>
    </source>
</evidence>